<feature type="domain" description="TIL" evidence="6">
    <location>
        <begin position="40"/>
        <end position="101"/>
    </location>
</feature>
<evidence type="ECO:0000313" key="7">
    <source>
        <dbReference type="EMBL" id="KAK9293895.1"/>
    </source>
</evidence>
<keyword evidence="4" id="KW-0646">Protease inhibitor</keyword>
<dbReference type="AlphaFoldDB" id="A0AAW0Z8H2"/>
<evidence type="ECO:0000256" key="5">
    <source>
        <dbReference type="SAM" id="SignalP"/>
    </source>
</evidence>
<dbReference type="InterPro" id="IPR002919">
    <property type="entry name" value="TIL_dom"/>
</dbReference>
<accession>A0AAW0Z8H2</accession>
<reference evidence="7 8" key="1">
    <citation type="submission" date="2024-05" db="EMBL/GenBank/DDBJ databases">
        <title>The nuclear and mitochondrial genome assemblies of Tetragonisca angustula (Apidae: Meliponini), a tiny yet remarkable pollinator in the Neotropics.</title>
        <authorList>
            <person name="Ferrari R."/>
            <person name="Ricardo P.C."/>
            <person name="Dias F.C."/>
            <person name="Araujo N.S."/>
            <person name="Soares D.O."/>
            <person name="Zhou Q.-S."/>
            <person name="Zhu C.-D."/>
            <person name="Coutinho L."/>
            <person name="Airas M.C."/>
            <person name="Batista T.M."/>
        </authorList>
    </citation>
    <scope>NUCLEOTIDE SEQUENCE [LARGE SCALE GENOMIC DNA]</scope>
    <source>
        <strain evidence="7">ASF017062</strain>
        <tissue evidence="7">Abdomen</tissue>
    </source>
</reference>
<dbReference type="EMBL" id="JAWNGG020000363">
    <property type="protein sequence ID" value="KAK9293895.1"/>
    <property type="molecule type" value="Genomic_DNA"/>
</dbReference>
<comment type="caution">
    <text evidence="7">The sequence shown here is derived from an EMBL/GenBank/DDBJ whole genome shotgun (WGS) entry which is preliminary data.</text>
</comment>
<evidence type="ECO:0000256" key="1">
    <source>
        <dbReference type="ARBA" id="ARBA00004613"/>
    </source>
</evidence>
<sequence length="106" mass="12091">MKHLPVRFVLLVSNLFLLDYSAMVTGTILFRPELFADDICGENEIFSYCYANPSCEKSCDNIDVWESVPCIRTKNCLSGCICEQGYVRDKSQGICILENMCPRVRH</sequence>
<keyword evidence="4" id="KW-0722">Serine protease inhibitor</keyword>
<dbReference type="GO" id="GO:0004867">
    <property type="term" value="F:serine-type endopeptidase inhibitor activity"/>
    <property type="evidence" value="ECO:0007669"/>
    <property type="project" value="UniProtKB-KW"/>
</dbReference>
<keyword evidence="8" id="KW-1185">Reference proteome</keyword>
<evidence type="ECO:0000313" key="8">
    <source>
        <dbReference type="Proteomes" id="UP001432146"/>
    </source>
</evidence>
<evidence type="ECO:0000259" key="6">
    <source>
        <dbReference type="Pfam" id="PF01826"/>
    </source>
</evidence>
<name>A0AAW0Z8H2_9HYME</name>
<dbReference type="Gene3D" id="2.10.25.10">
    <property type="entry name" value="Laminin"/>
    <property type="match status" value="1"/>
</dbReference>
<dbReference type="InterPro" id="IPR036084">
    <property type="entry name" value="Ser_inhib-like_sf"/>
</dbReference>
<protein>
    <recommendedName>
        <fullName evidence="6">TIL domain-containing protein</fullName>
    </recommendedName>
</protein>
<feature type="chain" id="PRO_5043912081" description="TIL domain-containing protein" evidence="5">
    <location>
        <begin position="27"/>
        <end position="106"/>
    </location>
</feature>
<evidence type="ECO:0000256" key="4">
    <source>
        <dbReference type="ARBA" id="ARBA00022900"/>
    </source>
</evidence>
<evidence type="ECO:0000256" key="2">
    <source>
        <dbReference type="ARBA" id="ARBA00007611"/>
    </source>
</evidence>
<keyword evidence="3" id="KW-0964">Secreted</keyword>
<comment type="similarity">
    <text evidence="2">Belongs to the serine protease inhibitor-like (TIL domain-containing) family.</text>
</comment>
<proteinExistence type="inferred from homology"/>
<gene>
    <name evidence="7" type="ORF">QLX08_011306</name>
</gene>
<dbReference type="CDD" id="cd19941">
    <property type="entry name" value="TIL"/>
    <property type="match status" value="1"/>
</dbReference>
<dbReference type="GO" id="GO:0005576">
    <property type="term" value="C:extracellular region"/>
    <property type="evidence" value="ECO:0007669"/>
    <property type="project" value="UniProtKB-SubCell"/>
</dbReference>
<keyword evidence="5" id="KW-0732">Signal</keyword>
<dbReference type="Proteomes" id="UP001432146">
    <property type="component" value="Unassembled WGS sequence"/>
</dbReference>
<dbReference type="SUPFAM" id="SSF57567">
    <property type="entry name" value="Serine protease inhibitors"/>
    <property type="match status" value="1"/>
</dbReference>
<feature type="signal peptide" evidence="5">
    <location>
        <begin position="1"/>
        <end position="26"/>
    </location>
</feature>
<evidence type="ECO:0000256" key="3">
    <source>
        <dbReference type="ARBA" id="ARBA00022525"/>
    </source>
</evidence>
<comment type="subcellular location">
    <subcellularLocation>
        <location evidence="1">Secreted</location>
    </subcellularLocation>
</comment>
<organism evidence="7 8">
    <name type="scientific">Tetragonisca angustula</name>
    <dbReference type="NCBI Taxonomy" id="166442"/>
    <lineage>
        <taxon>Eukaryota</taxon>
        <taxon>Metazoa</taxon>
        <taxon>Ecdysozoa</taxon>
        <taxon>Arthropoda</taxon>
        <taxon>Hexapoda</taxon>
        <taxon>Insecta</taxon>
        <taxon>Pterygota</taxon>
        <taxon>Neoptera</taxon>
        <taxon>Endopterygota</taxon>
        <taxon>Hymenoptera</taxon>
        <taxon>Apocrita</taxon>
        <taxon>Aculeata</taxon>
        <taxon>Apoidea</taxon>
        <taxon>Anthophila</taxon>
        <taxon>Apidae</taxon>
        <taxon>Tetragonisca</taxon>
    </lineage>
</organism>
<dbReference type="Pfam" id="PF01826">
    <property type="entry name" value="TIL"/>
    <property type="match status" value="1"/>
</dbReference>